<feature type="chain" id="PRO_5046152716" evidence="1">
    <location>
        <begin position="25"/>
        <end position="174"/>
    </location>
</feature>
<accession>A0ABT0PRL3</accession>
<dbReference type="Proteomes" id="UP001203607">
    <property type="component" value="Unassembled WGS sequence"/>
</dbReference>
<sequence length="174" mass="19811">MGTPCFKKALLFFVFMGMASFAHAQEKPTFESESGKDSLRARHYKEYVKPKKGIVVPDALTEEFVVPVFNKCKKATNRDERIKCFDRVFHDNVRNKLYLPSDGVAGTQVTLEVKFIFQKDGEIGQIEFLYSDDPTGSLEKAVIKMLHRLPKFIPGTKAGKPCDYPFSFPIKVTY</sequence>
<dbReference type="Gene3D" id="3.30.1150.10">
    <property type="match status" value="1"/>
</dbReference>
<evidence type="ECO:0000313" key="2">
    <source>
        <dbReference type="EMBL" id="MCL6273846.1"/>
    </source>
</evidence>
<evidence type="ECO:0000256" key="1">
    <source>
        <dbReference type="SAM" id="SignalP"/>
    </source>
</evidence>
<organism evidence="2 3">
    <name type="scientific">Flagellimonas spongiicola</name>
    <dbReference type="NCBI Taxonomy" id="2942208"/>
    <lineage>
        <taxon>Bacteria</taxon>
        <taxon>Pseudomonadati</taxon>
        <taxon>Bacteroidota</taxon>
        <taxon>Flavobacteriia</taxon>
        <taxon>Flavobacteriales</taxon>
        <taxon>Flavobacteriaceae</taxon>
        <taxon>Flagellimonas</taxon>
    </lineage>
</organism>
<evidence type="ECO:0000313" key="3">
    <source>
        <dbReference type="Proteomes" id="UP001203607"/>
    </source>
</evidence>
<dbReference type="EMBL" id="JAMFMA010000002">
    <property type="protein sequence ID" value="MCL6273846.1"/>
    <property type="molecule type" value="Genomic_DNA"/>
</dbReference>
<dbReference type="RefSeq" id="WP_249657036.1">
    <property type="nucleotide sequence ID" value="NZ_JAMFMA010000002.1"/>
</dbReference>
<comment type="caution">
    <text evidence="2">The sequence shown here is derived from an EMBL/GenBank/DDBJ whole genome shotgun (WGS) entry which is preliminary data.</text>
</comment>
<gene>
    <name evidence="2" type="ORF">M3P19_07495</name>
</gene>
<reference evidence="2 3" key="1">
    <citation type="submission" date="2022-05" db="EMBL/GenBank/DDBJ databases">
        <authorList>
            <person name="Park J.-S."/>
        </authorList>
    </citation>
    <scope>NUCLEOTIDE SEQUENCE [LARGE SCALE GENOMIC DNA]</scope>
    <source>
        <strain evidence="2 3">2012CJ35-5</strain>
    </source>
</reference>
<keyword evidence="1" id="KW-0732">Signal</keyword>
<protein>
    <submittedName>
        <fullName evidence="2">Energy transducer TonB</fullName>
    </submittedName>
</protein>
<name>A0ABT0PRL3_9FLAO</name>
<proteinExistence type="predicted"/>
<feature type="signal peptide" evidence="1">
    <location>
        <begin position="1"/>
        <end position="24"/>
    </location>
</feature>
<keyword evidence="3" id="KW-1185">Reference proteome</keyword>